<dbReference type="GO" id="GO:0006352">
    <property type="term" value="P:DNA-templated transcription initiation"/>
    <property type="evidence" value="ECO:0007669"/>
    <property type="project" value="InterPro"/>
</dbReference>
<keyword evidence="7" id="KW-0238">DNA-binding</keyword>
<keyword evidence="13" id="KW-1185">Reference proteome</keyword>
<dbReference type="InterPro" id="IPR000394">
    <property type="entry name" value="RNA_pol_sigma_54"/>
</dbReference>
<dbReference type="PANTHER" id="PTHR32248">
    <property type="entry name" value="RNA POLYMERASE SIGMA-54 FACTOR"/>
    <property type="match status" value="1"/>
</dbReference>
<dbReference type="PROSITE" id="PS00718">
    <property type="entry name" value="SIGMA54_2"/>
    <property type="match status" value="1"/>
</dbReference>
<comment type="similarity">
    <text evidence="1">Belongs to the sigma-54 factor family.</text>
</comment>
<organism evidence="12 13">
    <name type="scientific">Sphingobacterium alimentarium</name>
    <dbReference type="NCBI Taxonomy" id="797292"/>
    <lineage>
        <taxon>Bacteria</taxon>
        <taxon>Pseudomonadati</taxon>
        <taxon>Bacteroidota</taxon>
        <taxon>Sphingobacteriia</taxon>
        <taxon>Sphingobacteriales</taxon>
        <taxon>Sphingobacteriaceae</taxon>
        <taxon>Sphingobacterium</taxon>
    </lineage>
</organism>
<reference evidence="12 13" key="1">
    <citation type="submission" date="2019-03" db="EMBL/GenBank/DDBJ databases">
        <title>Genomic Encyclopedia of Type Strains, Phase IV (KMG-IV): sequencing the most valuable type-strain genomes for metagenomic binning, comparative biology and taxonomic classification.</title>
        <authorList>
            <person name="Goeker M."/>
        </authorList>
    </citation>
    <scope>NUCLEOTIDE SEQUENCE [LARGE SCALE GENOMIC DNA]</scope>
    <source>
        <strain evidence="12 13">DSM 22362</strain>
    </source>
</reference>
<dbReference type="RefSeq" id="WP_132776321.1">
    <property type="nucleotide sequence ID" value="NZ_SMBZ01000003.1"/>
</dbReference>
<evidence type="ECO:0000313" key="13">
    <source>
        <dbReference type="Proteomes" id="UP000295197"/>
    </source>
</evidence>
<proteinExistence type="inferred from homology"/>
<dbReference type="InterPro" id="IPR007046">
    <property type="entry name" value="RNA_pol_sigma_54_core-bd"/>
</dbReference>
<gene>
    <name evidence="12" type="ORF">EDC17_100312</name>
</gene>
<dbReference type="Gene3D" id="1.10.10.1330">
    <property type="entry name" value="RNA polymerase sigma-54 factor, core-binding domain"/>
    <property type="match status" value="1"/>
</dbReference>
<evidence type="ECO:0000256" key="6">
    <source>
        <dbReference type="ARBA" id="ARBA00023082"/>
    </source>
</evidence>
<dbReference type="PANTHER" id="PTHR32248:SF4">
    <property type="entry name" value="RNA POLYMERASE SIGMA-54 FACTOR"/>
    <property type="match status" value="1"/>
</dbReference>
<dbReference type="GO" id="GO:0000428">
    <property type="term" value="C:DNA-directed RNA polymerase complex"/>
    <property type="evidence" value="ECO:0007669"/>
    <property type="project" value="UniProtKB-KW"/>
</dbReference>
<dbReference type="Gene3D" id="1.10.10.60">
    <property type="entry name" value="Homeodomain-like"/>
    <property type="match status" value="1"/>
</dbReference>
<dbReference type="NCBIfam" id="TIGR02395">
    <property type="entry name" value="rpoN_sigma"/>
    <property type="match status" value="1"/>
</dbReference>
<feature type="domain" description="RNA polymerase sigma factor 54 core-binding" evidence="11">
    <location>
        <begin position="115"/>
        <end position="306"/>
    </location>
</feature>
<evidence type="ECO:0000256" key="7">
    <source>
        <dbReference type="ARBA" id="ARBA00023125"/>
    </source>
</evidence>
<accession>A0A4R3W0W2</accession>
<dbReference type="Proteomes" id="UP000295197">
    <property type="component" value="Unassembled WGS sequence"/>
</dbReference>
<evidence type="ECO:0000256" key="8">
    <source>
        <dbReference type="ARBA" id="ARBA00023163"/>
    </source>
</evidence>
<feature type="region of interest" description="Disordered" evidence="9">
    <location>
        <begin position="41"/>
        <end position="78"/>
    </location>
</feature>
<dbReference type="Pfam" id="PF04552">
    <property type="entry name" value="Sigma54_DBD"/>
    <property type="match status" value="1"/>
</dbReference>
<dbReference type="GO" id="GO:0001216">
    <property type="term" value="F:DNA-binding transcription activator activity"/>
    <property type="evidence" value="ECO:0007669"/>
    <property type="project" value="InterPro"/>
</dbReference>
<evidence type="ECO:0000256" key="5">
    <source>
        <dbReference type="ARBA" id="ARBA00023015"/>
    </source>
</evidence>
<evidence type="ECO:0000259" key="11">
    <source>
        <dbReference type="Pfam" id="PF04963"/>
    </source>
</evidence>
<keyword evidence="8" id="KW-0804">Transcription</keyword>
<evidence type="ECO:0000256" key="4">
    <source>
        <dbReference type="ARBA" id="ARBA00022695"/>
    </source>
</evidence>
<comment type="caution">
    <text evidence="12">The sequence shown here is derived from an EMBL/GenBank/DDBJ whole genome shotgun (WGS) entry which is preliminary data.</text>
</comment>
<dbReference type="OrthoDB" id="9814402at2"/>
<dbReference type="InterPro" id="IPR038709">
    <property type="entry name" value="RpoN_core-bd_sf"/>
</dbReference>
<evidence type="ECO:0000256" key="2">
    <source>
        <dbReference type="ARBA" id="ARBA00022478"/>
    </source>
</evidence>
<dbReference type="Pfam" id="PF04963">
    <property type="entry name" value="Sigma54_CBD"/>
    <property type="match status" value="1"/>
</dbReference>
<protein>
    <submittedName>
        <fullName evidence="12">RNA polymerase RpoN-/SigL-like sigma 54 subunit</fullName>
    </submittedName>
</protein>
<keyword evidence="4" id="KW-0548">Nucleotidyltransferase</keyword>
<dbReference type="GO" id="GO:0016779">
    <property type="term" value="F:nucleotidyltransferase activity"/>
    <property type="evidence" value="ECO:0007669"/>
    <property type="project" value="UniProtKB-KW"/>
</dbReference>
<dbReference type="Pfam" id="PF00309">
    <property type="entry name" value="Sigma54_AID"/>
    <property type="match status" value="1"/>
</dbReference>
<keyword evidence="2" id="KW-0240">DNA-directed RNA polymerase</keyword>
<dbReference type="PROSITE" id="PS50044">
    <property type="entry name" value="SIGMA54_3"/>
    <property type="match status" value="1"/>
</dbReference>
<dbReference type="PRINTS" id="PR00045">
    <property type="entry name" value="SIGMA54FCT"/>
</dbReference>
<dbReference type="GO" id="GO:0016987">
    <property type="term" value="F:sigma factor activity"/>
    <property type="evidence" value="ECO:0007669"/>
    <property type="project" value="UniProtKB-KW"/>
</dbReference>
<evidence type="ECO:0000256" key="9">
    <source>
        <dbReference type="SAM" id="MobiDB-lite"/>
    </source>
</evidence>
<evidence type="ECO:0000256" key="3">
    <source>
        <dbReference type="ARBA" id="ARBA00022679"/>
    </source>
</evidence>
<sequence length="488" mass="56490">MLKQTLQHKLLQKLSPQQIQFIKLLQVPTASLDARIKEELEENPALEDGSLANMNDQLEDYPDKDPDDYEKNGEDSFDEEFSLEEYIQEDDYKDYGSNFNNDDDDDHKEIPIAIQDSFFEKLQNQLDLLALTDKQYLIGNQIIGSLDDDGYLRRPLLSLIDDLAFSQNVITEEEEVEEMLGIIQEFEPAGIGARDLQECLLIQLRKKKDQDTIEVKRAIQVVENYLDEFTKKHYDKIEKQLGVNSEELKNVINEILKLNPKPGDSASAAGKQLHIIPDFHISNNDGVLHLTLNGRNAPELRVSRTYMEMFDHYEKTEKTDKKMKEAVQFVKSKLDSAKWFIDAIKQRQQTLLKTMNAIMKFQYEYFLTGDDRMLKPMILKDIAEEIDMDISTVSRVANSKYVQTEFGTFLLKSFFSEAIQTDSGEEVSNKEVKKILEECIANEDKRKPLADEKLTEILKEKGYTIARRTVAKYRESMNIPVARLRKEL</sequence>
<dbReference type="PIRSF" id="PIRSF000774">
    <property type="entry name" value="RpoN"/>
    <property type="match status" value="1"/>
</dbReference>
<evidence type="ECO:0000259" key="10">
    <source>
        <dbReference type="Pfam" id="PF04552"/>
    </source>
</evidence>
<name>A0A4R3W0W2_9SPHI</name>
<keyword evidence="3" id="KW-0808">Transferase</keyword>
<evidence type="ECO:0000256" key="1">
    <source>
        <dbReference type="ARBA" id="ARBA00008798"/>
    </source>
</evidence>
<feature type="domain" description="RNA polymerase sigma factor 54 DNA-binding" evidence="10">
    <location>
        <begin position="328"/>
        <end position="486"/>
    </location>
</feature>
<dbReference type="InterPro" id="IPR007634">
    <property type="entry name" value="RNA_pol_sigma_54_DNA-bd"/>
</dbReference>
<dbReference type="AlphaFoldDB" id="A0A4R3W0W2"/>
<keyword evidence="6" id="KW-0731">Sigma factor</keyword>
<feature type="compositionally biased region" description="Basic and acidic residues" evidence="9">
    <location>
        <begin position="61"/>
        <end position="74"/>
    </location>
</feature>
<keyword evidence="5" id="KW-0805">Transcription regulation</keyword>
<dbReference type="EMBL" id="SMBZ01000003">
    <property type="protein sequence ID" value="TCV19913.1"/>
    <property type="molecule type" value="Genomic_DNA"/>
</dbReference>
<evidence type="ECO:0000313" key="12">
    <source>
        <dbReference type="EMBL" id="TCV19913.1"/>
    </source>
</evidence>
<dbReference type="GO" id="GO:0003677">
    <property type="term" value="F:DNA binding"/>
    <property type="evidence" value="ECO:0007669"/>
    <property type="project" value="UniProtKB-KW"/>
</dbReference>